<sequence length="210" mass="23846">MKSSKVEGPCLPTLEGLKNHLRAEPLYFQMLDDYFHRAVNLGEIGGKLASSGNIPPCKEMFLPPSQEQLEVFREISLQQYGLNKENENKGQVMLHLLQHQEMEPEDLEEKTNANEEEEMEMAERRQVTSHGLFLNEVSVGAVPRAPAVVPKRRKLVKSLRSWTIKVPIAEQERNKKVPVEPEAFHVPAMEGLPAQYREILTAPESAHDTE</sequence>
<name>A0A8J2PQS4_9BILA</name>
<accession>A0A8J2PQS4</accession>
<proteinExistence type="predicted"/>
<reference evidence="1" key="1">
    <citation type="submission" date="2021-09" db="EMBL/GenBank/DDBJ databases">
        <authorList>
            <consortium name="Pathogen Informatics"/>
        </authorList>
    </citation>
    <scope>NUCLEOTIDE SEQUENCE</scope>
</reference>
<dbReference type="Proteomes" id="UP000746747">
    <property type="component" value="Unassembled WGS sequence"/>
</dbReference>
<gene>
    <name evidence="1" type="ORF">CJOHNSTONI_LOCUS1790</name>
</gene>
<evidence type="ECO:0000313" key="2">
    <source>
        <dbReference type="Proteomes" id="UP000746747"/>
    </source>
</evidence>
<dbReference type="AlphaFoldDB" id="A0A8J2PQS4"/>
<organism evidence="1 2">
    <name type="scientific">Cercopithifilaria johnstoni</name>
    <dbReference type="NCBI Taxonomy" id="2874296"/>
    <lineage>
        <taxon>Eukaryota</taxon>
        <taxon>Metazoa</taxon>
        <taxon>Ecdysozoa</taxon>
        <taxon>Nematoda</taxon>
        <taxon>Chromadorea</taxon>
        <taxon>Rhabditida</taxon>
        <taxon>Spirurina</taxon>
        <taxon>Spiruromorpha</taxon>
        <taxon>Filarioidea</taxon>
        <taxon>Onchocercidae</taxon>
        <taxon>Cercopithifilaria</taxon>
    </lineage>
</organism>
<keyword evidence="2" id="KW-1185">Reference proteome</keyword>
<evidence type="ECO:0000313" key="1">
    <source>
        <dbReference type="EMBL" id="CAG9531386.1"/>
    </source>
</evidence>
<dbReference type="OrthoDB" id="5855294at2759"/>
<dbReference type="EMBL" id="CAKAEH010000567">
    <property type="protein sequence ID" value="CAG9531386.1"/>
    <property type="molecule type" value="Genomic_DNA"/>
</dbReference>
<comment type="caution">
    <text evidence="1">The sequence shown here is derived from an EMBL/GenBank/DDBJ whole genome shotgun (WGS) entry which is preliminary data.</text>
</comment>
<protein>
    <submittedName>
        <fullName evidence="1">Uncharacterized protein</fullName>
    </submittedName>
</protein>